<name>X0T7G5_9ZZZZ</name>
<dbReference type="EMBL" id="BARS01001451">
    <property type="protein sequence ID" value="GAF72000.1"/>
    <property type="molecule type" value="Genomic_DNA"/>
</dbReference>
<gene>
    <name evidence="1" type="ORF">S01H1_02848</name>
</gene>
<organism evidence="1">
    <name type="scientific">marine sediment metagenome</name>
    <dbReference type="NCBI Taxonomy" id="412755"/>
    <lineage>
        <taxon>unclassified sequences</taxon>
        <taxon>metagenomes</taxon>
        <taxon>ecological metagenomes</taxon>
    </lineage>
</organism>
<sequence length="38" mass="4684">FKYGKNWRVPTRKWDPWKEDGAVKCSEKYNIQEAQRKL</sequence>
<feature type="non-terminal residue" evidence="1">
    <location>
        <position position="1"/>
    </location>
</feature>
<proteinExistence type="predicted"/>
<protein>
    <submittedName>
        <fullName evidence="1">Uncharacterized protein</fullName>
    </submittedName>
</protein>
<evidence type="ECO:0000313" key="1">
    <source>
        <dbReference type="EMBL" id="GAF72000.1"/>
    </source>
</evidence>
<comment type="caution">
    <text evidence="1">The sequence shown here is derived from an EMBL/GenBank/DDBJ whole genome shotgun (WGS) entry which is preliminary data.</text>
</comment>
<reference evidence="1" key="1">
    <citation type="journal article" date="2014" name="Front. Microbiol.">
        <title>High frequency of phylogenetically diverse reductive dehalogenase-homologous genes in deep subseafloor sedimentary metagenomes.</title>
        <authorList>
            <person name="Kawai M."/>
            <person name="Futagami T."/>
            <person name="Toyoda A."/>
            <person name="Takaki Y."/>
            <person name="Nishi S."/>
            <person name="Hori S."/>
            <person name="Arai W."/>
            <person name="Tsubouchi T."/>
            <person name="Morono Y."/>
            <person name="Uchiyama I."/>
            <person name="Ito T."/>
            <person name="Fujiyama A."/>
            <person name="Inagaki F."/>
            <person name="Takami H."/>
        </authorList>
    </citation>
    <scope>NUCLEOTIDE SEQUENCE</scope>
    <source>
        <strain evidence="1">Expedition CK06-06</strain>
    </source>
</reference>
<accession>X0T7G5</accession>
<dbReference type="AlphaFoldDB" id="X0T7G5"/>